<evidence type="ECO:0000313" key="2">
    <source>
        <dbReference type="EMBL" id="BAG02296.1"/>
    </source>
</evidence>
<accession>B0JHE4</accession>
<evidence type="ECO:0000313" key="3">
    <source>
        <dbReference type="Proteomes" id="UP000001510"/>
    </source>
</evidence>
<name>B0JHE4_MICAN</name>
<dbReference type="eggNOG" id="COG4634">
    <property type="taxonomic scope" value="Bacteria"/>
</dbReference>
<dbReference type="HOGENOM" id="CLU_159245_1_0_3"/>
<organism evidence="2 3">
    <name type="scientific">Microcystis aeruginosa (strain NIES-843 / IAM M-2473)</name>
    <dbReference type="NCBI Taxonomy" id="449447"/>
    <lineage>
        <taxon>Bacteria</taxon>
        <taxon>Bacillati</taxon>
        <taxon>Cyanobacteriota</taxon>
        <taxon>Cyanophyceae</taxon>
        <taxon>Oscillatoriophycideae</taxon>
        <taxon>Chroococcales</taxon>
        <taxon>Microcystaceae</taxon>
        <taxon>Microcystis</taxon>
    </lineage>
</organism>
<protein>
    <recommendedName>
        <fullName evidence="1">DUF5615 domain-containing protein</fullName>
    </recommendedName>
</protein>
<proteinExistence type="predicted"/>
<dbReference type="PaxDb" id="449447-MAE_24740"/>
<evidence type="ECO:0000259" key="1">
    <source>
        <dbReference type="Pfam" id="PF18480"/>
    </source>
</evidence>
<dbReference type="KEGG" id="mar:MAE_24740"/>
<dbReference type="EnsemblBacteria" id="BAG02296">
    <property type="protein sequence ID" value="BAG02296"/>
    <property type="gene ID" value="MAE_24740"/>
</dbReference>
<dbReference type="STRING" id="449447.MAE_24740"/>
<dbReference type="Proteomes" id="UP000001510">
    <property type="component" value="Chromosome"/>
</dbReference>
<feature type="domain" description="DUF5615" evidence="1">
    <location>
        <begin position="5"/>
        <end position="74"/>
    </location>
</feature>
<gene>
    <name evidence="2" type="ordered locus">MAE_24740</name>
</gene>
<dbReference type="InterPro" id="IPR041049">
    <property type="entry name" value="DUF5615"/>
</dbReference>
<keyword evidence="3" id="KW-1185">Reference proteome</keyword>
<dbReference type="Pfam" id="PF18480">
    <property type="entry name" value="DUF5615"/>
    <property type="match status" value="1"/>
</dbReference>
<dbReference type="PATRIC" id="fig|449447.4.peg.2265"/>
<dbReference type="AlphaFoldDB" id="B0JHE4"/>
<dbReference type="EMBL" id="AP009552">
    <property type="protein sequence ID" value="BAG02296.1"/>
    <property type="molecule type" value="Genomic_DNA"/>
</dbReference>
<reference evidence="2 3" key="1">
    <citation type="journal article" date="2007" name="DNA Res.">
        <title>Complete genomic structure of the bloom-forming toxic cyanobacterium Microcystis aeruginosa NIES-843.</title>
        <authorList>
            <person name="Kaneko T."/>
            <person name="Nakajima N."/>
            <person name="Okamoto S."/>
            <person name="Suzuki I."/>
            <person name="Tanabe Y."/>
            <person name="Tamaoki M."/>
            <person name="Nakamura Y."/>
            <person name="Kasai F."/>
            <person name="Watanabe A."/>
            <person name="Kawashima K."/>
            <person name="Kishida Y."/>
            <person name="Ono A."/>
            <person name="Shimizu Y."/>
            <person name="Takahashi C."/>
            <person name="Minami C."/>
            <person name="Fujishiro T."/>
            <person name="Kohara M."/>
            <person name="Katoh M."/>
            <person name="Nakazaki N."/>
            <person name="Nakayama S."/>
            <person name="Yamada M."/>
            <person name="Tabata S."/>
            <person name="Watanabe M.M."/>
        </authorList>
    </citation>
    <scope>NUCLEOTIDE SEQUENCE [LARGE SCALE GENOMIC DNA]</scope>
    <source>
        <strain evidence="3">NIES-843 / IAM M-247</strain>
    </source>
</reference>
<sequence length="115" mass="13179">MTLAFYMDEHIHKSITIGLRQRGIDVITVQEDNYTGKADPIILERATELQRVIFTQDEDFLVLANRFQAQGIYFTGVIFAHQQDVTVGNCIRDLELIAQVCEPQDCMNCVQYLPL</sequence>
<dbReference type="BioCyc" id="MAER449447:MAE_RS10805-MONOMER"/>